<comment type="caution">
    <text evidence="3">The sequence shown here is derived from an EMBL/GenBank/DDBJ whole genome shotgun (WGS) entry which is preliminary data.</text>
</comment>
<accession>A0A7X3LVR2</accession>
<evidence type="ECO:0000313" key="3">
    <source>
        <dbReference type="EMBL" id="MXN65935.1"/>
    </source>
</evidence>
<feature type="transmembrane region" description="Helical" evidence="1">
    <location>
        <begin position="67"/>
        <end position="85"/>
    </location>
</feature>
<keyword evidence="1" id="KW-1133">Transmembrane helix</keyword>
<feature type="domain" description="DUF6460" evidence="2">
    <location>
        <begin position="53"/>
        <end position="88"/>
    </location>
</feature>
<evidence type="ECO:0000259" key="2">
    <source>
        <dbReference type="Pfam" id="PF20061"/>
    </source>
</evidence>
<keyword evidence="1" id="KW-0472">Membrane</keyword>
<keyword evidence="1" id="KW-0812">Transmembrane</keyword>
<dbReference type="EMBL" id="WUMV01000006">
    <property type="protein sequence ID" value="MXN65935.1"/>
    <property type="molecule type" value="Genomic_DNA"/>
</dbReference>
<sequence>MANTSLDKFLGGSPGRVVLRLVFLSFAVGVIMSALNLYPLDLLEGVVDFVRELWRTGFEALGRVGEYFVLGAMVVVPVWVVLRLLSMGKR</sequence>
<dbReference type="Pfam" id="PF20061">
    <property type="entry name" value="DUF6460"/>
    <property type="match status" value="1"/>
</dbReference>
<evidence type="ECO:0000256" key="1">
    <source>
        <dbReference type="SAM" id="Phobius"/>
    </source>
</evidence>
<organism evidence="3 4">
    <name type="scientific">Stappia sediminis</name>
    <dbReference type="NCBI Taxonomy" id="2692190"/>
    <lineage>
        <taxon>Bacteria</taxon>
        <taxon>Pseudomonadati</taxon>
        <taxon>Pseudomonadota</taxon>
        <taxon>Alphaproteobacteria</taxon>
        <taxon>Hyphomicrobiales</taxon>
        <taxon>Stappiaceae</taxon>
        <taxon>Stappia</taxon>
    </lineage>
</organism>
<proteinExistence type="predicted"/>
<keyword evidence="4" id="KW-1185">Reference proteome</keyword>
<protein>
    <submittedName>
        <fullName evidence="3">Integrase</fullName>
    </submittedName>
</protein>
<name>A0A7X3LVR2_9HYPH</name>
<dbReference type="Proteomes" id="UP000433101">
    <property type="component" value="Unassembled WGS sequence"/>
</dbReference>
<feature type="transmembrane region" description="Helical" evidence="1">
    <location>
        <begin position="17"/>
        <end position="38"/>
    </location>
</feature>
<dbReference type="AlphaFoldDB" id="A0A7X3LVR2"/>
<evidence type="ECO:0000313" key="4">
    <source>
        <dbReference type="Proteomes" id="UP000433101"/>
    </source>
</evidence>
<dbReference type="InterPro" id="IPR045594">
    <property type="entry name" value="DUF6460"/>
</dbReference>
<gene>
    <name evidence="3" type="ORF">GR183_13560</name>
</gene>
<reference evidence="3 4" key="1">
    <citation type="submission" date="2019-12" db="EMBL/GenBank/DDBJ databases">
        <authorList>
            <person name="Li M."/>
        </authorList>
    </citation>
    <scope>NUCLEOTIDE SEQUENCE [LARGE SCALE GENOMIC DNA]</scope>
    <source>
        <strain evidence="3 4">GBMRC 2046</strain>
    </source>
</reference>